<dbReference type="Gene3D" id="3.40.50.10540">
    <property type="entry name" value="Crotonobetainyl-coa:carnitine coa-transferase, domain 1"/>
    <property type="match status" value="1"/>
</dbReference>
<dbReference type="GO" id="GO:0016740">
    <property type="term" value="F:transferase activity"/>
    <property type="evidence" value="ECO:0007669"/>
    <property type="project" value="UniProtKB-KW"/>
</dbReference>
<keyword evidence="3" id="KW-1185">Reference proteome</keyword>
<dbReference type="InterPro" id="IPR003673">
    <property type="entry name" value="CoA-Trfase_fam_III"/>
</dbReference>
<dbReference type="Pfam" id="PF02515">
    <property type="entry name" value="CoA_transf_3"/>
    <property type="match status" value="1"/>
</dbReference>
<name>A0ABU8WF08_9BURK</name>
<dbReference type="RefSeq" id="WP_340341248.1">
    <property type="nucleotide sequence ID" value="NZ_JBBKZT010000002.1"/>
</dbReference>
<proteinExistence type="predicted"/>
<organism evidence="2 3">
    <name type="scientific">Variovorax rhizosphaerae</name>
    <dbReference type="NCBI Taxonomy" id="1836200"/>
    <lineage>
        <taxon>Bacteria</taxon>
        <taxon>Pseudomonadati</taxon>
        <taxon>Pseudomonadota</taxon>
        <taxon>Betaproteobacteria</taxon>
        <taxon>Burkholderiales</taxon>
        <taxon>Comamonadaceae</taxon>
        <taxon>Variovorax</taxon>
    </lineage>
</organism>
<dbReference type="SUPFAM" id="SSF89796">
    <property type="entry name" value="CoA-transferase family III (CaiB/BaiF)"/>
    <property type="match status" value="1"/>
</dbReference>
<gene>
    <name evidence="2" type="ORF">WKW82_05535</name>
</gene>
<keyword evidence="1 2" id="KW-0808">Transferase</keyword>
<dbReference type="EMBL" id="JBBKZT010000002">
    <property type="protein sequence ID" value="MEJ8846096.1"/>
    <property type="molecule type" value="Genomic_DNA"/>
</dbReference>
<dbReference type="Gene3D" id="3.30.1540.10">
    <property type="entry name" value="formyl-coa transferase, domain 3"/>
    <property type="match status" value="1"/>
</dbReference>
<dbReference type="InterPro" id="IPR023606">
    <property type="entry name" value="CoA-Trfase_III_dom_1_sf"/>
</dbReference>
<dbReference type="EC" id="2.8.3.-" evidence="2"/>
<sequence length="410" mass="43633">MTEKRKGPLAGLRVVELAHVMAGPVGGLLLADMGADVVKVEKLPGGDDTRRTVPPEIHGESASFMILNRNKRGVAVDLKSAEGQAMVRRMIDKADVVLENYRPGTMEKMGLSFDKLRETNPGLVYCKITGFGITGPYAQRAGYDLISQGMSGLMGLTGEGPGRPPVKVGVPVGDVTAGILAATGILAAYIERLRTGEGQYIDTSLLEASLVHTYWPVALAFATGQSAGPMGSAHPVAAPYQAFPTKDGWLNIGAMSQATWIGTCKALGLPDMATDPRFATNGARMNHLEELVETMSAVLRTRGTDEWVTVFETAGVPAGPVKNMKQVLDDPQTRARDMVIRVDHPVAGEIDALGLPIKFSNGNGVTRRGAPLYGQHTAEVMRELGYAASDIDRLADAGVVHLHRELQATA</sequence>
<dbReference type="InterPro" id="IPR050483">
    <property type="entry name" value="CoA-transferase_III_domain"/>
</dbReference>
<accession>A0ABU8WF08</accession>
<dbReference type="PANTHER" id="PTHR48207">
    <property type="entry name" value="SUCCINATE--HYDROXYMETHYLGLUTARATE COA-TRANSFERASE"/>
    <property type="match status" value="1"/>
</dbReference>
<evidence type="ECO:0000313" key="2">
    <source>
        <dbReference type="EMBL" id="MEJ8846096.1"/>
    </source>
</evidence>
<reference evidence="2 3" key="1">
    <citation type="submission" date="2024-03" db="EMBL/GenBank/DDBJ databases">
        <title>Novel species of the genus Variovorax.</title>
        <authorList>
            <person name="Liu Q."/>
            <person name="Xin Y.-H."/>
        </authorList>
    </citation>
    <scope>NUCLEOTIDE SEQUENCE [LARGE SCALE GENOMIC DNA]</scope>
    <source>
        <strain evidence="2 3">KACC 18900</strain>
    </source>
</reference>
<comment type="caution">
    <text evidence="2">The sequence shown here is derived from an EMBL/GenBank/DDBJ whole genome shotgun (WGS) entry which is preliminary data.</text>
</comment>
<dbReference type="Proteomes" id="UP001385892">
    <property type="component" value="Unassembled WGS sequence"/>
</dbReference>
<protein>
    <submittedName>
        <fullName evidence="2">CoA transferase</fullName>
        <ecNumber evidence="2">2.8.3.-</ecNumber>
    </submittedName>
</protein>
<evidence type="ECO:0000256" key="1">
    <source>
        <dbReference type="ARBA" id="ARBA00022679"/>
    </source>
</evidence>
<dbReference type="PANTHER" id="PTHR48207:SF4">
    <property type="entry name" value="BLL6097 PROTEIN"/>
    <property type="match status" value="1"/>
</dbReference>
<evidence type="ECO:0000313" key="3">
    <source>
        <dbReference type="Proteomes" id="UP001385892"/>
    </source>
</evidence>
<dbReference type="InterPro" id="IPR044855">
    <property type="entry name" value="CoA-Trfase_III_dom3_sf"/>
</dbReference>